<feature type="compositionally biased region" description="Basic residues" evidence="1">
    <location>
        <begin position="69"/>
        <end position="80"/>
    </location>
</feature>
<organism evidence="2 3">
    <name type="scientific">Rhizobium leguminosarum</name>
    <dbReference type="NCBI Taxonomy" id="384"/>
    <lineage>
        <taxon>Bacteria</taxon>
        <taxon>Pseudomonadati</taxon>
        <taxon>Pseudomonadota</taxon>
        <taxon>Alphaproteobacteria</taxon>
        <taxon>Hyphomicrobiales</taxon>
        <taxon>Rhizobiaceae</taxon>
        <taxon>Rhizobium/Agrobacterium group</taxon>
        <taxon>Rhizobium</taxon>
    </lineage>
</organism>
<dbReference type="EMBL" id="MZMU01000003">
    <property type="protein sequence ID" value="RXT28904.1"/>
    <property type="molecule type" value="Genomic_DNA"/>
</dbReference>
<evidence type="ECO:0000256" key="1">
    <source>
        <dbReference type="SAM" id="MobiDB-lite"/>
    </source>
</evidence>
<name>A0A4Q1UAF7_RHILE</name>
<feature type="region of interest" description="Disordered" evidence="1">
    <location>
        <begin position="18"/>
        <end position="80"/>
    </location>
</feature>
<proteinExistence type="predicted"/>
<reference evidence="2 3" key="1">
    <citation type="submission" date="2017-03" db="EMBL/GenBank/DDBJ databases">
        <authorList>
            <person name="Safronova V.I."/>
            <person name="Sazanova A.L."/>
            <person name="Chirak E.R."/>
        </authorList>
    </citation>
    <scope>NUCLEOTIDE SEQUENCE [LARGE SCALE GENOMIC DNA]</scope>
    <source>
        <strain evidence="2 3">Tri-43</strain>
    </source>
</reference>
<gene>
    <name evidence="2" type="ORF">B5P46_09160</name>
</gene>
<sequence>MGVIVVGGVPCGPLIRPTGTFSPLGRRGSRDVAANPFAPAGRRWRQPDEGASRNAANKGPKPIASGRPDRRRRLVGRWPG</sequence>
<accession>A0A4Q1UAF7</accession>
<evidence type="ECO:0000313" key="2">
    <source>
        <dbReference type="EMBL" id="RXT28904.1"/>
    </source>
</evidence>
<evidence type="ECO:0000313" key="3">
    <source>
        <dbReference type="Proteomes" id="UP000290767"/>
    </source>
</evidence>
<dbReference type="Proteomes" id="UP000290767">
    <property type="component" value="Unassembled WGS sequence"/>
</dbReference>
<comment type="caution">
    <text evidence="2">The sequence shown here is derived from an EMBL/GenBank/DDBJ whole genome shotgun (WGS) entry which is preliminary data.</text>
</comment>
<dbReference type="AlphaFoldDB" id="A0A4Q1UAF7"/>
<protein>
    <submittedName>
        <fullName evidence="2">Uncharacterized protein</fullName>
    </submittedName>
</protein>